<dbReference type="Proteomes" id="UP000266861">
    <property type="component" value="Unassembled WGS sequence"/>
</dbReference>
<reference evidence="1 2" key="1">
    <citation type="submission" date="2018-08" db="EMBL/GenBank/DDBJ databases">
        <title>Genome and evolution of the arbuscular mycorrhizal fungus Diversispora epigaea (formerly Glomus versiforme) and its bacterial endosymbionts.</title>
        <authorList>
            <person name="Sun X."/>
            <person name="Fei Z."/>
            <person name="Harrison M."/>
        </authorList>
    </citation>
    <scope>NUCLEOTIDE SEQUENCE [LARGE SCALE GENOMIC DNA]</scope>
    <source>
        <strain evidence="1 2">IT104</strain>
    </source>
</reference>
<dbReference type="AlphaFoldDB" id="A0A397HID4"/>
<name>A0A397HID4_9GLOM</name>
<comment type="caution">
    <text evidence="1">The sequence shown here is derived from an EMBL/GenBank/DDBJ whole genome shotgun (WGS) entry which is preliminary data.</text>
</comment>
<evidence type="ECO:0000313" key="1">
    <source>
        <dbReference type="EMBL" id="RHZ61184.1"/>
    </source>
</evidence>
<dbReference type="STRING" id="1348612.A0A397HID4"/>
<proteinExistence type="predicted"/>
<sequence length="74" mass="8299">MSDIRVILSIDFGTRYSSFSYALVADNEIITNDIWPEFLGIPRTNTALLYDPDFNVVAWGSKALIRDSPISSTK</sequence>
<evidence type="ECO:0000313" key="2">
    <source>
        <dbReference type="Proteomes" id="UP000266861"/>
    </source>
</evidence>
<dbReference type="OrthoDB" id="2963168at2759"/>
<protein>
    <submittedName>
        <fullName evidence="1">Uncharacterized protein</fullName>
    </submittedName>
</protein>
<dbReference type="EMBL" id="PQFF01000319">
    <property type="protein sequence ID" value="RHZ61184.1"/>
    <property type="molecule type" value="Genomic_DNA"/>
</dbReference>
<accession>A0A397HID4</accession>
<organism evidence="1 2">
    <name type="scientific">Diversispora epigaea</name>
    <dbReference type="NCBI Taxonomy" id="1348612"/>
    <lineage>
        <taxon>Eukaryota</taxon>
        <taxon>Fungi</taxon>
        <taxon>Fungi incertae sedis</taxon>
        <taxon>Mucoromycota</taxon>
        <taxon>Glomeromycotina</taxon>
        <taxon>Glomeromycetes</taxon>
        <taxon>Diversisporales</taxon>
        <taxon>Diversisporaceae</taxon>
        <taxon>Diversispora</taxon>
    </lineage>
</organism>
<keyword evidence="2" id="KW-1185">Reference proteome</keyword>
<gene>
    <name evidence="1" type="ORF">Glove_349g84</name>
</gene>